<protein>
    <submittedName>
        <fullName evidence="4">DNA processing protein</fullName>
    </submittedName>
</protein>
<dbReference type="Proteomes" id="UP000294963">
    <property type="component" value="Unassembled WGS sequence"/>
</dbReference>
<accession>A0A4R1XKR2</accession>
<dbReference type="NCBIfam" id="TIGR00732">
    <property type="entry name" value="dprA"/>
    <property type="match status" value="1"/>
</dbReference>
<gene>
    <name evidence="4" type="ORF">EC844_1234</name>
</gene>
<keyword evidence="5" id="KW-1185">Reference proteome</keyword>
<dbReference type="InterPro" id="IPR041614">
    <property type="entry name" value="DprA_WH"/>
</dbReference>
<evidence type="ECO:0000313" key="5">
    <source>
        <dbReference type="Proteomes" id="UP000294963"/>
    </source>
</evidence>
<sequence>MLERISEAQTAYITLWYLVQHSLSCFAKLEQYFGSVAAAVRAENLCRWKDIKIHANHIRRAESFYTAKTQQAFDECIQKILRHSDFILLQHELDYPQQLLPYADRPPILFGKGAWQNLNHPQVAIVGSRKPSPHGKQVAYDFAYYLSEKGFYITSGLAEGIDEAAHLGALPHHRTIAVVGTGIDQIYPSQNRFLQDKILQYSGVVITEFLPDTKPLQHNFPRRNRIVSGLSLAVLVAEATLKSGSLITAKAAAEQGKMTFAIPGHIYSEHHQGCHQLIRDGAVLVDHPEQMIEDLALPTQWHYQRVEQSKTSQETQHHRPVKTLKADPIHAPIRVQRPEQSEPIQIQLRPSAAVEPDPVLPEYLFRLYQHLDWVGIDLDTLSKKLDLSTAQLTSHLMELELLGLCIQQFGVYLRCRSSH</sequence>
<dbReference type="AlphaFoldDB" id="A0A4R1XKR2"/>
<dbReference type="InterPro" id="IPR057666">
    <property type="entry name" value="DrpA_SLOG"/>
</dbReference>
<evidence type="ECO:0000259" key="2">
    <source>
        <dbReference type="Pfam" id="PF02481"/>
    </source>
</evidence>
<dbReference type="Gene3D" id="3.40.50.450">
    <property type="match status" value="1"/>
</dbReference>
<comment type="similarity">
    <text evidence="1">Belongs to the DprA/Smf family.</text>
</comment>
<evidence type="ECO:0000256" key="1">
    <source>
        <dbReference type="ARBA" id="ARBA00006525"/>
    </source>
</evidence>
<dbReference type="PANTHER" id="PTHR43022:SF1">
    <property type="entry name" value="PROTEIN SMF"/>
    <property type="match status" value="1"/>
</dbReference>
<dbReference type="SUPFAM" id="SSF102405">
    <property type="entry name" value="MCP/YpsA-like"/>
    <property type="match status" value="1"/>
</dbReference>
<dbReference type="OrthoDB" id="9785707at2"/>
<dbReference type="InterPro" id="IPR003488">
    <property type="entry name" value="DprA"/>
</dbReference>
<feature type="domain" description="DprA winged helix" evidence="3">
    <location>
        <begin position="366"/>
        <end position="407"/>
    </location>
</feature>
<dbReference type="EMBL" id="SLVJ01000023">
    <property type="protein sequence ID" value="TCM62760.1"/>
    <property type="molecule type" value="Genomic_DNA"/>
</dbReference>
<organism evidence="4 5">
    <name type="scientific">Acinetobacter calcoaceticus</name>
    <dbReference type="NCBI Taxonomy" id="471"/>
    <lineage>
        <taxon>Bacteria</taxon>
        <taxon>Pseudomonadati</taxon>
        <taxon>Pseudomonadota</taxon>
        <taxon>Gammaproteobacteria</taxon>
        <taxon>Moraxellales</taxon>
        <taxon>Moraxellaceae</taxon>
        <taxon>Acinetobacter</taxon>
        <taxon>Acinetobacter calcoaceticus/baumannii complex</taxon>
    </lineage>
</organism>
<proteinExistence type="inferred from homology"/>
<dbReference type="Pfam" id="PF02481">
    <property type="entry name" value="DNA_processg_A"/>
    <property type="match status" value="1"/>
</dbReference>
<feature type="domain" description="Smf/DprA SLOG" evidence="2">
    <location>
        <begin position="88"/>
        <end position="295"/>
    </location>
</feature>
<comment type="caution">
    <text evidence="4">The sequence shown here is derived from an EMBL/GenBank/DDBJ whole genome shotgun (WGS) entry which is preliminary data.</text>
</comment>
<dbReference type="Pfam" id="PF17782">
    <property type="entry name" value="WHD_DprA"/>
    <property type="match status" value="1"/>
</dbReference>
<evidence type="ECO:0000313" key="4">
    <source>
        <dbReference type="EMBL" id="TCM62760.1"/>
    </source>
</evidence>
<dbReference type="PANTHER" id="PTHR43022">
    <property type="entry name" value="PROTEIN SMF"/>
    <property type="match status" value="1"/>
</dbReference>
<reference evidence="4 5" key="1">
    <citation type="submission" date="2019-03" db="EMBL/GenBank/DDBJ databases">
        <title>Genomic analyses of the natural microbiome of Caenorhabditis elegans.</title>
        <authorList>
            <person name="Samuel B."/>
        </authorList>
    </citation>
    <scope>NUCLEOTIDE SEQUENCE [LARGE SCALE GENOMIC DNA]</scope>
    <source>
        <strain evidence="4 5">JUb89</strain>
    </source>
</reference>
<name>A0A4R1XKR2_ACICA</name>
<dbReference type="GO" id="GO:0009294">
    <property type="term" value="P:DNA-mediated transformation"/>
    <property type="evidence" value="ECO:0007669"/>
    <property type="project" value="InterPro"/>
</dbReference>
<evidence type="ECO:0000259" key="3">
    <source>
        <dbReference type="Pfam" id="PF17782"/>
    </source>
</evidence>